<evidence type="ECO:0000313" key="3">
    <source>
        <dbReference type="Proteomes" id="UP000704611"/>
    </source>
</evidence>
<name>A0ABS6MP60_9GAMM</name>
<comment type="caution">
    <text evidence="2">The sequence shown here is derived from an EMBL/GenBank/DDBJ whole genome shotgun (WGS) entry which is preliminary data.</text>
</comment>
<reference evidence="2 3" key="1">
    <citation type="submission" date="2021-06" db="EMBL/GenBank/DDBJ databases">
        <title>Rheinheimera indica sp. nov., isolated from deep-sea sediment.</title>
        <authorList>
            <person name="Wang Z."/>
            <person name="Zhang X.-Y."/>
        </authorList>
    </citation>
    <scope>NUCLEOTIDE SEQUENCE [LARGE SCALE GENOMIC DNA]</scope>
    <source>
        <strain evidence="2 3">SM2107</strain>
    </source>
</reference>
<protein>
    <recommendedName>
        <fullName evidence="1">Toxin</fullName>
    </recommendedName>
</protein>
<evidence type="ECO:0000313" key="2">
    <source>
        <dbReference type="EMBL" id="MBV2130583.1"/>
    </source>
</evidence>
<organism evidence="2 3">
    <name type="scientific">Arsukibacterium indicum</name>
    <dbReference type="NCBI Taxonomy" id="2848612"/>
    <lineage>
        <taxon>Bacteria</taxon>
        <taxon>Pseudomonadati</taxon>
        <taxon>Pseudomonadota</taxon>
        <taxon>Gammaproteobacteria</taxon>
        <taxon>Chromatiales</taxon>
        <taxon>Chromatiaceae</taxon>
        <taxon>Arsukibacterium</taxon>
    </lineage>
</organism>
<gene>
    <name evidence="2" type="ORF">KQY15_15925</name>
</gene>
<accession>A0ABS6MP60</accession>
<dbReference type="InterPro" id="IPR051803">
    <property type="entry name" value="TA_system_RelE-like_toxin"/>
</dbReference>
<sequence length="102" mass="11668">MKKKLSDEAKADLVEIRHYTLHQWGAAQSSKYIAAISATINNLADNPLMGVPRDDIKEGVRLFVHGRHVIYYIVRHQLLIVIRVLNTMVQPEPRLVEVEIPD</sequence>
<dbReference type="Proteomes" id="UP000704611">
    <property type="component" value="Unassembled WGS sequence"/>
</dbReference>
<comment type="similarity">
    <text evidence="1">Belongs to the RelE toxin family.</text>
</comment>
<dbReference type="EMBL" id="JAHRID010000008">
    <property type="protein sequence ID" value="MBV2130583.1"/>
    <property type="molecule type" value="Genomic_DNA"/>
</dbReference>
<dbReference type="PANTHER" id="PTHR33755:SF9">
    <property type="entry name" value="TOXIN PARE1"/>
    <property type="match status" value="1"/>
</dbReference>
<dbReference type="Pfam" id="PF05016">
    <property type="entry name" value="ParE_toxin"/>
    <property type="match status" value="1"/>
</dbReference>
<proteinExistence type="inferred from homology"/>
<dbReference type="PIRSF" id="PIRSF029218">
    <property type="entry name" value="ParE"/>
    <property type="match status" value="1"/>
</dbReference>
<dbReference type="RefSeq" id="WP_217670906.1">
    <property type="nucleotide sequence ID" value="NZ_JAHRID010000008.1"/>
</dbReference>
<dbReference type="InterPro" id="IPR007712">
    <property type="entry name" value="RelE/ParE_toxin"/>
</dbReference>
<keyword evidence="3" id="KW-1185">Reference proteome</keyword>
<dbReference type="InterPro" id="IPR028344">
    <property type="entry name" value="ParE1/4"/>
</dbReference>
<evidence type="ECO:0000256" key="1">
    <source>
        <dbReference type="PIRNR" id="PIRNR029218"/>
    </source>
</evidence>
<dbReference type="PANTHER" id="PTHR33755">
    <property type="entry name" value="TOXIN PARE1-RELATED"/>
    <property type="match status" value="1"/>
</dbReference>